<dbReference type="EMBL" id="LAZR01034435">
    <property type="protein sequence ID" value="KKL45309.1"/>
    <property type="molecule type" value="Genomic_DNA"/>
</dbReference>
<accession>A0A0F9C839</accession>
<proteinExistence type="predicted"/>
<dbReference type="AlphaFoldDB" id="A0A0F9C839"/>
<name>A0A0F9C839_9ZZZZ</name>
<gene>
    <name evidence="1" type="ORF">LCGC14_2356940</name>
</gene>
<protein>
    <submittedName>
        <fullName evidence="1">Uncharacterized protein</fullName>
    </submittedName>
</protein>
<organism evidence="1">
    <name type="scientific">marine sediment metagenome</name>
    <dbReference type="NCBI Taxonomy" id="412755"/>
    <lineage>
        <taxon>unclassified sequences</taxon>
        <taxon>metagenomes</taxon>
        <taxon>ecological metagenomes</taxon>
    </lineage>
</organism>
<feature type="non-terminal residue" evidence="1">
    <location>
        <position position="108"/>
    </location>
</feature>
<comment type="caution">
    <text evidence="1">The sequence shown here is derived from an EMBL/GenBank/DDBJ whole genome shotgun (WGS) entry which is preliminary data.</text>
</comment>
<evidence type="ECO:0000313" key="1">
    <source>
        <dbReference type="EMBL" id="KKL45309.1"/>
    </source>
</evidence>
<reference evidence="1" key="1">
    <citation type="journal article" date="2015" name="Nature">
        <title>Complex archaea that bridge the gap between prokaryotes and eukaryotes.</title>
        <authorList>
            <person name="Spang A."/>
            <person name="Saw J.H."/>
            <person name="Jorgensen S.L."/>
            <person name="Zaremba-Niedzwiedzka K."/>
            <person name="Martijn J."/>
            <person name="Lind A.E."/>
            <person name="van Eijk R."/>
            <person name="Schleper C."/>
            <person name="Guy L."/>
            <person name="Ettema T.J."/>
        </authorList>
    </citation>
    <scope>NUCLEOTIDE SEQUENCE</scope>
</reference>
<sequence>MEETRTLLITQRGGEETQVDIPVSWHVTFGPAAISASTSGMGDRKLMPMALRIYETEKQQRAIFTDVVSFRDMAIPVRVKVHNTQQKDGAIVVDGVSKRTTFQATTTE</sequence>